<keyword evidence="3" id="KW-0808">Transferase</keyword>
<dbReference type="InterPro" id="IPR050256">
    <property type="entry name" value="Glycosyltransferase_2"/>
</dbReference>
<accession>A0A1W0DBF4</accession>
<keyword evidence="1" id="KW-0472">Membrane</keyword>
<sequence>MSNAFVPPYLLGLRAKERPADPLVSCVVPAYNESANIVPMLQTLHQLLNDAGYRHELVVVDDGSRDDTVEQVLTHAAELPVTLIQLSRNFGKEIALTAGVDHVQGDVAVLIDSDFQHPPEMVPVFLEEWRKGYDMVYSVRSSREDEPLAKRLFTHAFYRLANSGSRHKMPADTQDFRVLDRCVVEALRQMPERNRFMKGLYHWVGFTQRPMPTQTRERRAGQSSFNYRRLLDLGITGLTAFSNMPLRIWTVIGCLISLCSIAYAAWELIHTLLFGNPVSGWPTLAVAISFLGGVQLLSIGILGEYVGRIFDEVKQRPTYLVSRISGQGARDAGNSDE</sequence>
<dbReference type="GO" id="GO:0005886">
    <property type="term" value="C:plasma membrane"/>
    <property type="evidence" value="ECO:0007669"/>
    <property type="project" value="TreeGrafter"/>
</dbReference>
<dbReference type="InterPro" id="IPR029044">
    <property type="entry name" value="Nucleotide-diphossugar_trans"/>
</dbReference>
<evidence type="ECO:0000256" key="1">
    <source>
        <dbReference type="SAM" id="Phobius"/>
    </source>
</evidence>
<keyword evidence="1" id="KW-0812">Transmembrane</keyword>
<name>A0A1W0DBF4_9NEIS</name>
<protein>
    <submittedName>
        <fullName evidence="3">Glycosyltransferase</fullName>
    </submittedName>
</protein>
<dbReference type="SUPFAM" id="SSF53448">
    <property type="entry name" value="Nucleotide-diphospho-sugar transferases"/>
    <property type="match status" value="1"/>
</dbReference>
<dbReference type="GO" id="GO:0016740">
    <property type="term" value="F:transferase activity"/>
    <property type="evidence" value="ECO:0007669"/>
    <property type="project" value="UniProtKB-KW"/>
</dbReference>
<keyword evidence="1" id="KW-1133">Transmembrane helix</keyword>
<reference evidence="3 4" key="1">
    <citation type="submission" date="2017-02" db="EMBL/GenBank/DDBJ databases">
        <title>Chromobacterium haemolyticum H5244.</title>
        <authorList>
            <person name="Gulvik C.A."/>
        </authorList>
    </citation>
    <scope>NUCLEOTIDE SEQUENCE [LARGE SCALE GENOMIC DNA]</scope>
    <source>
        <strain evidence="3 4">H5244</strain>
    </source>
</reference>
<dbReference type="Gene3D" id="3.90.550.10">
    <property type="entry name" value="Spore Coat Polysaccharide Biosynthesis Protein SpsA, Chain A"/>
    <property type="match status" value="1"/>
</dbReference>
<dbReference type="Pfam" id="PF00535">
    <property type="entry name" value="Glycos_transf_2"/>
    <property type="match status" value="1"/>
</dbReference>
<feature type="domain" description="Glycosyltransferase 2-like" evidence="2">
    <location>
        <begin position="25"/>
        <end position="183"/>
    </location>
</feature>
<dbReference type="EMBL" id="MUKV01000001">
    <property type="protein sequence ID" value="OQS44278.1"/>
    <property type="molecule type" value="Genomic_DNA"/>
</dbReference>
<feature type="transmembrane region" description="Helical" evidence="1">
    <location>
        <begin position="248"/>
        <end position="266"/>
    </location>
</feature>
<organism evidence="3 4">
    <name type="scientific">Chromobacterium haemolyticum</name>
    <dbReference type="NCBI Taxonomy" id="394935"/>
    <lineage>
        <taxon>Bacteria</taxon>
        <taxon>Pseudomonadati</taxon>
        <taxon>Pseudomonadota</taxon>
        <taxon>Betaproteobacteria</taxon>
        <taxon>Neisseriales</taxon>
        <taxon>Chromobacteriaceae</taxon>
        <taxon>Chromobacterium</taxon>
    </lineage>
</organism>
<dbReference type="InterPro" id="IPR001173">
    <property type="entry name" value="Glyco_trans_2-like"/>
</dbReference>
<evidence type="ECO:0000313" key="4">
    <source>
        <dbReference type="Proteomes" id="UP000192721"/>
    </source>
</evidence>
<evidence type="ECO:0000259" key="2">
    <source>
        <dbReference type="Pfam" id="PF00535"/>
    </source>
</evidence>
<dbReference type="PANTHER" id="PTHR48090">
    <property type="entry name" value="UNDECAPRENYL-PHOSPHATE 4-DEOXY-4-FORMAMIDO-L-ARABINOSE TRANSFERASE-RELATED"/>
    <property type="match status" value="1"/>
</dbReference>
<dbReference type="CDD" id="cd04187">
    <property type="entry name" value="DPM1_like_bac"/>
    <property type="match status" value="1"/>
</dbReference>
<dbReference type="AlphaFoldDB" id="A0A1W0DBF4"/>
<dbReference type="PANTHER" id="PTHR48090:SF8">
    <property type="entry name" value="GLYCOSYLTRANSFERASE CSBB-RELATED"/>
    <property type="match status" value="1"/>
</dbReference>
<gene>
    <name evidence="3" type="ORF">B0T45_01380</name>
</gene>
<feature type="transmembrane region" description="Helical" evidence="1">
    <location>
        <begin position="286"/>
        <end position="306"/>
    </location>
</feature>
<comment type="caution">
    <text evidence="3">The sequence shown here is derived from an EMBL/GenBank/DDBJ whole genome shotgun (WGS) entry which is preliminary data.</text>
</comment>
<evidence type="ECO:0000313" key="3">
    <source>
        <dbReference type="EMBL" id="OQS44278.1"/>
    </source>
</evidence>
<dbReference type="RefSeq" id="WP_081554339.1">
    <property type="nucleotide sequence ID" value="NZ_CP109905.1"/>
</dbReference>
<dbReference type="Proteomes" id="UP000192721">
    <property type="component" value="Unassembled WGS sequence"/>
</dbReference>
<proteinExistence type="predicted"/>